<dbReference type="EMBL" id="JAMAST010000001">
    <property type="protein sequence ID" value="MCL1630647.1"/>
    <property type="molecule type" value="Genomic_DNA"/>
</dbReference>
<keyword evidence="2" id="KW-1185">Reference proteome</keyword>
<sequence length="266" mass="30014">MDRAELKKMVTQRLGAEGRTLYFDHKKDSLRIDQGEAGKGVSLSLAELLRRCNEEGTEILDELLSAIDRGLKAIADSPHLRGRENQIYPVIRSASFPEQTPDGRTLLSKQHTAETKIFYALDLGKAARLIDLQFLTQEGLDEQAVRELAMFNLNASPFKIKKDVVQHNAFYFVNMNDGYDASRILNRKLIGQMRVQAKGDLTCAIPHQDVLIFGDLVNPEGYDILAQMTMKFYMSGHLRITMLPFMIDKKGALEPIFIMANKRPGV</sequence>
<evidence type="ECO:0000313" key="2">
    <source>
        <dbReference type="Proteomes" id="UP001203004"/>
    </source>
</evidence>
<name>A0ABT0M701_9BACL</name>
<dbReference type="Proteomes" id="UP001203004">
    <property type="component" value="Unassembled WGS sequence"/>
</dbReference>
<reference evidence="1 2" key="1">
    <citation type="submission" date="2022-05" db="EMBL/GenBank/DDBJ databases">
        <title>Sporolactobacillus sp nov CPB3-1, isolated from tree bark (Mangifera indica L.).</title>
        <authorList>
            <person name="Phuengjayaem S."/>
            <person name="Tanasupawat S."/>
        </authorList>
    </citation>
    <scope>NUCLEOTIDE SEQUENCE [LARGE SCALE GENOMIC DNA]</scope>
    <source>
        <strain evidence="1 2">CPB3-1</strain>
    </source>
</reference>
<dbReference type="NCBIfam" id="NF010189">
    <property type="entry name" value="PRK13668.1"/>
    <property type="match status" value="1"/>
</dbReference>
<comment type="caution">
    <text evidence="1">The sequence shown here is derived from an EMBL/GenBank/DDBJ whole genome shotgun (WGS) entry which is preliminary data.</text>
</comment>
<dbReference type="InterPro" id="IPR010838">
    <property type="entry name" value="DUF1444"/>
</dbReference>
<dbReference type="Pfam" id="PF07285">
    <property type="entry name" value="DUF1444"/>
    <property type="match status" value="1"/>
</dbReference>
<gene>
    <name evidence="1" type="ORF">M3N64_01595</name>
</gene>
<proteinExistence type="predicted"/>
<evidence type="ECO:0000313" key="1">
    <source>
        <dbReference type="EMBL" id="MCL1630647.1"/>
    </source>
</evidence>
<dbReference type="RefSeq" id="WP_249096267.1">
    <property type="nucleotide sequence ID" value="NZ_JAMAST010000001.1"/>
</dbReference>
<organism evidence="1 2">
    <name type="scientific">Sporolactobacillus mangiferae</name>
    <dbReference type="NCBI Taxonomy" id="2940498"/>
    <lineage>
        <taxon>Bacteria</taxon>
        <taxon>Bacillati</taxon>
        <taxon>Bacillota</taxon>
        <taxon>Bacilli</taxon>
        <taxon>Bacillales</taxon>
        <taxon>Sporolactobacillaceae</taxon>
        <taxon>Sporolactobacillus</taxon>
    </lineage>
</organism>
<accession>A0ABT0M701</accession>
<protein>
    <submittedName>
        <fullName evidence="1">DUF1444 domain-containing protein</fullName>
    </submittedName>
</protein>